<name>A0A9J6ZSX4_9BACT</name>
<dbReference type="NCBIfam" id="TIGR02688">
    <property type="entry name" value="BREX system Lon protease-like protein BrxL"/>
    <property type="match status" value="1"/>
</dbReference>
<dbReference type="Pfam" id="PF20442">
    <property type="entry name" value="BrxL_N"/>
    <property type="match status" value="1"/>
</dbReference>
<dbReference type="Proteomes" id="UP001056426">
    <property type="component" value="Chromosome"/>
</dbReference>
<dbReference type="EMBL" id="CP098400">
    <property type="protein sequence ID" value="URW80938.1"/>
    <property type="molecule type" value="Genomic_DNA"/>
</dbReference>
<keyword evidence="3" id="KW-1185">Reference proteome</keyword>
<dbReference type="GO" id="GO:0006508">
    <property type="term" value="P:proteolysis"/>
    <property type="evidence" value="ECO:0007669"/>
    <property type="project" value="UniProtKB-KW"/>
</dbReference>
<accession>A0A9J6ZSX4</accession>
<keyword evidence="2" id="KW-0378">Hydrolase</keyword>
<dbReference type="KEGG" id="alkq:M9189_06180"/>
<evidence type="ECO:0000313" key="2">
    <source>
        <dbReference type="EMBL" id="URW80938.1"/>
    </source>
</evidence>
<gene>
    <name evidence="2" type="primary">brxL</name>
    <name evidence="2" type="ORF">M9189_06180</name>
</gene>
<proteinExistence type="predicted"/>
<keyword evidence="2" id="KW-0645">Protease</keyword>
<dbReference type="AlphaFoldDB" id="A0A9J6ZSX4"/>
<reference evidence="2" key="2">
    <citation type="submission" date="2022-06" db="EMBL/GenBank/DDBJ databases">
        <title>Xiashengella guii gen. nov. sp. nov., a bacterium isolated form anaerobic digestion tank.</title>
        <authorList>
            <person name="Huang H."/>
        </authorList>
    </citation>
    <scope>NUCLEOTIDE SEQUENCE</scope>
    <source>
        <strain evidence="2">Ai-910</strain>
    </source>
</reference>
<dbReference type="InterPro" id="IPR014061">
    <property type="entry name" value="BrxL-like"/>
</dbReference>
<feature type="domain" description="BREX system Lon protease-like BrxL N-terminal" evidence="1">
    <location>
        <begin position="11"/>
        <end position="139"/>
    </location>
</feature>
<dbReference type="InterPro" id="IPR046838">
    <property type="entry name" value="BrxL_N"/>
</dbReference>
<sequence>MSTLDEKIKQAFPDESVIKIPQNYSVFAGKNLPSFIKDFLIKRYTDNYGNLDRNGVLKFLEDHIPSKDNDLKNRLRTHREEVTVLTRFIVETDLKNDKLLFSIPDLGIKSSEGRIPDHVAKKNKELKDGELWGVVTLVYQPPADKEKGFVELVNYKAFKPYKVDLEYFRAARKEFSTTEWIDLLIRSMEYNPDGFESLSQKLMFLSRILIFIEPRLNMIELAPKGTGKSYIFGNLSKYGWMISGGKVTRAKLFYDMTKKSMGAITLYDFVTMDEIQTITFSDSAEIQAALKSYLEFGYTTVANVKLVSQAGLIIMGNISLSKDKKPMRLKYFSELPETFKESALLDRFHGFIEGWKLPRISEDLKINGWTLNVEYFSEIMHELRDKPIYSAIVNDLLEVPAKADTRDTTAVKRIATAYLKLLFPNVNDTSEIDKEDFKTYCLIPSIEKRQIIRRQIHLIDEEFSDEMPDIKIEMNE</sequence>
<organism evidence="2 3">
    <name type="scientific">Xiashengella succiniciproducens</name>
    <dbReference type="NCBI Taxonomy" id="2949635"/>
    <lineage>
        <taxon>Bacteria</taxon>
        <taxon>Pseudomonadati</taxon>
        <taxon>Bacteroidota</taxon>
        <taxon>Bacteroidia</taxon>
        <taxon>Marinilabiliales</taxon>
        <taxon>Marinilabiliaceae</taxon>
        <taxon>Xiashengella</taxon>
    </lineage>
</organism>
<evidence type="ECO:0000259" key="1">
    <source>
        <dbReference type="Pfam" id="PF20442"/>
    </source>
</evidence>
<dbReference type="Pfam" id="PF13337">
    <property type="entry name" value="BrxL_ATPase"/>
    <property type="match status" value="1"/>
</dbReference>
<dbReference type="GO" id="GO:0008233">
    <property type="term" value="F:peptidase activity"/>
    <property type="evidence" value="ECO:0007669"/>
    <property type="project" value="UniProtKB-KW"/>
</dbReference>
<reference evidence="2" key="1">
    <citation type="submission" date="2022-05" db="EMBL/GenBank/DDBJ databases">
        <authorList>
            <person name="Sun X."/>
        </authorList>
    </citation>
    <scope>NUCLEOTIDE SEQUENCE</scope>
    <source>
        <strain evidence="2">Ai-910</strain>
    </source>
</reference>
<evidence type="ECO:0000313" key="3">
    <source>
        <dbReference type="Proteomes" id="UP001056426"/>
    </source>
</evidence>
<dbReference type="RefSeq" id="WP_250725440.1">
    <property type="nucleotide sequence ID" value="NZ_CP098400.1"/>
</dbReference>
<protein>
    <submittedName>
        <fullName evidence="2">BREX system Lon protease-like protein BrxL</fullName>
    </submittedName>
</protein>